<keyword evidence="1" id="KW-0472">Membrane</keyword>
<keyword evidence="1" id="KW-0812">Transmembrane</keyword>
<accession>A0A0C3GLN9</accession>
<keyword evidence="1" id="KW-1133">Transmembrane helix</keyword>
<evidence type="ECO:0000256" key="1">
    <source>
        <dbReference type="SAM" id="Phobius"/>
    </source>
</evidence>
<dbReference type="Proteomes" id="UP000054166">
    <property type="component" value="Unassembled WGS sequence"/>
</dbReference>
<sequence>MKARLRSWQHLLSCELYNSKVGSTARNKRRMVWDLLRRAPSIVRTHGVTTTPLARLRLLLPGTSVTAGRTIIGTLSILLILFPLLTMRPIVFGDG</sequence>
<keyword evidence="3" id="KW-1185">Reference proteome</keyword>
<dbReference type="HOGENOM" id="CLU_2373527_0_0_1"/>
<reference evidence="2 3" key="1">
    <citation type="submission" date="2014-04" db="EMBL/GenBank/DDBJ databases">
        <authorList>
            <consortium name="DOE Joint Genome Institute"/>
            <person name="Kuo A."/>
            <person name="Tarkka M."/>
            <person name="Buscot F."/>
            <person name="Kohler A."/>
            <person name="Nagy L.G."/>
            <person name="Floudas D."/>
            <person name="Copeland A."/>
            <person name="Barry K.W."/>
            <person name="Cichocki N."/>
            <person name="Veneault-Fourrey C."/>
            <person name="LaButti K."/>
            <person name="Lindquist E.A."/>
            <person name="Lipzen A."/>
            <person name="Lundell T."/>
            <person name="Morin E."/>
            <person name="Murat C."/>
            <person name="Sun H."/>
            <person name="Tunlid A."/>
            <person name="Henrissat B."/>
            <person name="Grigoriev I.V."/>
            <person name="Hibbett D.S."/>
            <person name="Martin F."/>
            <person name="Nordberg H.P."/>
            <person name="Cantor M.N."/>
            <person name="Hua S.X."/>
        </authorList>
    </citation>
    <scope>NUCLEOTIDE SEQUENCE [LARGE SCALE GENOMIC DNA]</scope>
    <source>
        <strain evidence="2 3">F 1598</strain>
    </source>
</reference>
<evidence type="ECO:0000313" key="3">
    <source>
        <dbReference type="Proteomes" id="UP000054166"/>
    </source>
</evidence>
<feature type="transmembrane region" description="Helical" evidence="1">
    <location>
        <begin position="65"/>
        <end position="85"/>
    </location>
</feature>
<dbReference type="AlphaFoldDB" id="A0A0C3GLN9"/>
<evidence type="ECO:0000313" key="2">
    <source>
        <dbReference type="EMBL" id="KIM91486.1"/>
    </source>
</evidence>
<dbReference type="InParanoid" id="A0A0C3GLN9"/>
<organism evidence="2 3">
    <name type="scientific">Piloderma croceum (strain F 1598)</name>
    <dbReference type="NCBI Taxonomy" id="765440"/>
    <lineage>
        <taxon>Eukaryota</taxon>
        <taxon>Fungi</taxon>
        <taxon>Dikarya</taxon>
        <taxon>Basidiomycota</taxon>
        <taxon>Agaricomycotina</taxon>
        <taxon>Agaricomycetes</taxon>
        <taxon>Agaricomycetidae</taxon>
        <taxon>Atheliales</taxon>
        <taxon>Atheliaceae</taxon>
        <taxon>Piloderma</taxon>
    </lineage>
</organism>
<protein>
    <submittedName>
        <fullName evidence="2">Uncharacterized protein</fullName>
    </submittedName>
</protein>
<name>A0A0C3GLN9_PILCF</name>
<dbReference type="EMBL" id="KN832971">
    <property type="protein sequence ID" value="KIM91486.1"/>
    <property type="molecule type" value="Genomic_DNA"/>
</dbReference>
<reference evidence="3" key="2">
    <citation type="submission" date="2015-01" db="EMBL/GenBank/DDBJ databases">
        <title>Evolutionary Origins and Diversification of the Mycorrhizal Mutualists.</title>
        <authorList>
            <consortium name="DOE Joint Genome Institute"/>
            <consortium name="Mycorrhizal Genomics Consortium"/>
            <person name="Kohler A."/>
            <person name="Kuo A."/>
            <person name="Nagy L.G."/>
            <person name="Floudas D."/>
            <person name="Copeland A."/>
            <person name="Barry K.W."/>
            <person name="Cichocki N."/>
            <person name="Veneault-Fourrey C."/>
            <person name="LaButti K."/>
            <person name="Lindquist E.A."/>
            <person name="Lipzen A."/>
            <person name="Lundell T."/>
            <person name="Morin E."/>
            <person name="Murat C."/>
            <person name="Riley R."/>
            <person name="Ohm R."/>
            <person name="Sun H."/>
            <person name="Tunlid A."/>
            <person name="Henrissat B."/>
            <person name="Grigoriev I.V."/>
            <person name="Hibbett D.S."/>
            <person name="Martin F."/>
        </authorList>
    </citation>
    <scope>NUCLEOTIDE SEQUENCE [LARGE SCALE GENOMIC DNA]</scope>
    <source>
        <strain evidence="3">F 1598</strain>
    </source>
</reference>
<gene>
    <name evidence="2" type="ORF">PILCRDRAFT_130840</name>
</gene>
<proteinExistence type="predicted"/>